<evidence type="ECO:0000256" key="10">
    <source>
        <dbReference type="ARBA" id="ARBA00048881"/>
    </source>
</evidence>
<keyword evidence="15" id="KW-1185">Reference proteome</keyword>
<accession>A0ABR2HKH6</accession>
<evidence type="ECO:0000256" key="1">
    <source>
        <dbReference type="ARBA" id="ARBA00001973"/>
    </source>
</evidence>
<name>A0ABR2HKH6_9PEZI</name>
<evidence type="ECO:0000256" key="5">
    <source>
        <dbReference type="ARBA" id="ARBA00023002"/>
    </source>
</evidence>
<keyword evidence="4" id="KW-0479">Metal-binding</keyword>
<evidence type="ECO:0000256" key="4">
    <source>
        <dbReference type="ARBA" id="ARBA00022723"/>
    </source>
</evidence>
<comment type="caution">
    <text evidence="14">The sequence shown here is derived from an EMBL/GenBank/DDBJ whole genome shotgun (WGS) entry which is preliminary data.</text>
</comment>
<dbReference type="Pfam" id="PF00264">
    <property type="entry name" value="Tyrosinase"/>
    <property type="match status" value="1"/>
</dbReference>
<reference evidence="14 15" key="1">
    <citation type="journal article" date="2024" name="IMA Fungus">
        <title>Apiospora arundinis, a panoply of carbohydrate-active enzymes and secondary metabolites.</title>
        <authorList>
            <person name="Sorensen T."/>
            <person name="Petersen C."/>
            <person name="Muurmann A.T."/>
            <person name="Christiansen J.V."/>
            <person name="Brundto M.L."/>
            <person name="Overgaard C.K."/>
            <person name="Boysen A.T."/>
            <person name="Wollenberg R.D."/>
            <person name="Larsen T.O."/>
            <person name="Sorensen J.L."/>
            <person name="Nielsen K.L."/>
            <person name="Sondergaard T.E."/>
        </authorList>
    </citation>
    <scope>NUCLEOTIDE SEQUENCE [LARGE SCALE GENOMIC DNA]</scope>
    <source>
        <strain evidence="14 15">AAU 773</strain>
    </source>
</reference>
<evidence type="ECO:0000256" key="7">
    <source>
        <dbReference type="ARBA" id="ARBA00023033"/>
    </source>
</evidence>
<keyword evidence="5" id="KW-0560">Oxidoreductase</keyword>
<comment type="cofactor">
    <cofactor evidence="1">
        <name>Cu(2+)</name>
        <dbReference type="ChEBI" id="CHEBI:29036"/>
    </cofactor>
</comment>
<evidence type="ECO:0000259" key="13">
    <source>
        <dbReference type="PROSITE" id="PS00498"/>
    </source>
</evidence>
<dbReference type="PANTHER" id="PTHR11474:SF76">
    <property type="entry name" value="SHKT DOMAIN-CONTAINING PROTEIN"/>
    <property type="match status" value="1"/>
</dbReference>
<dbReference type="InterPro" id="IPR008922">
    <property type="entry name" value="Di-copper_centre_dom_sf"/>
</dbReference>
<dbReference type="InterPro" id="IPR041640">
    <property type="entry name" value="Tyrosinase_C"/>
</dbReference>
<evidence type="ECO:0000256" key="8">
    <source>
        <dbReference type="ARBA" id="ARBA00023101"/>
    </source>
</evidence>
<keyword evidence="7" id="KW-0503">Monooxygenase</keyword>
<dbReference type="PANTHER" id="PTHR11474">
    <property type="entry name" value="TYROSINASE FAMILY MEMBER"/>
    <property type="match status" value="1"/>
</dbReference>
<evidence type="ECO:0000259" key="12">
    <source>
        <dbReference type="PROSITE" id="PS00497"/>
    </source>
</evidence>
<dbReference type="PRINTS" id="PR00092">
    <property type="entry name" value="TYROSINASE"/>
</dbReference>
<feature type="domain" description="Tyrosinase copper-binding" evidence="12">
    <location>
        <begin position="111"/>
        <end position="128"/>
    </location>
</feature>
<dbReference type="InterPro" id="IPR050316">
    <property type="entry name" value="Tyrosinase/Hemocyanin"/>
</dbReference>
<evidence type="ECO:0000313" key="15">
    <source>
        <dbReference type="Proteomes" id="UP001390339"/>
    </source>
</evidence>
<dbReference type="EMBL" id="JAPCWZ010000010">
    <property type="protein sequence ID" value="KAK8848445.1"/>
    <property type="molecule type" value="Genomic_DNA"/>
</dbReference>
<sequence>MPYTPNPTELINMGQSEPYEYYAITGIKAGWGLDGPGSVPTRQEINEWSSKAENEKQVNLFLLALRRLQDVPPDNRDSFFQIAGIHGMPFKGWDEPNTTPKDAEDKGYCTHANALFPPWHRPYMLLYEQQLYDVMVKQIVPNFPKSEQQSWQQAADTWRLPFWDWAANPRIPALADKPEVTVTAPPGQKVRIENPLYQFRMPNDEPMSTQGVGTVTTEEEESFEYGACYATSRCPLKGQTKSDSKDWIEGVVNNEEVTKYMADHIDVKDKDRGAAAELVYRLMTYPLTYEQFATVNVDGKKGTSEETDVNLEFIHNNIHWWVGGEGGHMSQIPVATFDPMFWLHHCYLDRLFAIWQQLNQDKWFTEAPQGYFPQRTIGIPEEDNVRSTTPLRPFHKDKAGSVWTPNEVRNHFDLGYTYSGIEPWKPEYQTGGQPDRAKLIKSLKELINTQYGKCRQQAIEILDEAVSSGQTGGGGAPANAVAIATSTGGPATAIARAFSNPSDGPAAPGPVPRGMKIISGGAGIESNDFAISVRFSRFAFGGHSFAVQVCLAPADASQPPDLARDYIGSVYNFSSPATDNGETVCSNCSTLERQNVMMSAYLPINLLLNKLLKENSLASLEKDEVERLLQRLYWRVTKYGKEVPEDQLQNLRLQIVVSVNTASHFKDASKPSGFANFSVIPSLGFGSGVNNGPPISSTSSGSRSSDATQIPSDTQYLALDKTIRLKKPVPQGGIITVESASISLTRADVGEDSTGISFMHFDESSNQDRYEESNYDVLLSVSIRRPDVLRLNGKKAHQGWGQQKDYRLDRQWFKTPNPKFEVREQNGDFEVYIDGVHVGSRKKKIDKGITHVQYWIKDKDQSTSALSYALLVQVL</sequence>
<dbReference type="SUPFAM" id="SSF48056">
    <property type="entry name" value="Di-copper centre-containing domain"/>
    <property type="match status" value="1"/>
</dbReference>
<dbReference type="Pfam" id="PF18132">
    <property type="entry name" value="Tyrosinase_C"/>
    <property type="match status" value="1"/>
</dbReference>
<evidence type="ECO:0000313" key="14">
    <source>
        <dbReference type="EMBL" id="KAK8848445.1"/>
    </source>
</evidence>
<feature type="domain" description="Tyrosinase copper-binding" evidence="13">
    <location>
        <begin position="338"/>
        <end position="349"/>
    </location>
</feature>
<dbReference type="InterPro" id="IPR002227">
    <property type="entry name" value="Tyrosinase_Cu-bd"/>
</dbReference>
<dbReference type="Gene3D" id="2.60.310.20">
    <property type="match status" value="1"/>
</dbReference>
<evidence type="ECO:0000256" key="2">
    <source>
        <dbReference type="ARBA" id="ARBA00009928"/>
    </source>
</evidence>
<dbReference type="EC" id="1.14.18.1" evidence="3"/>
<evidence type="ECO:0000256" key="3">
    <source>
        <dbReference type="ARBA" id="ARBA00011906"/>
    </source>
</evidence>
<comment type="similarity">
    <text evidence="2">Belongs to the tyrosinase family.</text>
</comment>
<protein>
    <recommendedName>
        <fullName evidence="3">tyrosinase</fullName>
        <ecNumber evidence="3">1.14.18.1</ecNumber>
    </recommendedName>
</protein>
<comment type="catalytic activity">
    <reaction evidence="9">
        <text>2 L-dopa + O2 = 2 L-dopaquinone + 2 H2O</text>
        <dbReference type="Rhea" id="RHEA:34287"/>
        <dbReference type="ChEBI" id="CHEBI:15377"/>
        <dbReference type="ChEBI" id="CHEBI:15379"/>
        <dbReference type="ChEBI" id="CHEBI:57504"/>
        <dbReference type="ChEBI" id="CHEBI:57924"/>
        <dbReference type="EC" id="1.14.18.1"/>
    </reaction>
</comment>
<proteinExistence type="inferred from homology"/>
<dbReference type="Proteomes" id="UP001390339">
    <property type="component" value="Unassembled WGS sequence"/>
</dbReference>
<dbReference type="PROSITE" id="PS00497">
    <property type="entry name" value="TYROSINASE_1"/>
    <property type="match status" value="1"/>
</dbReference>
<dbReference type="PROSITE" id="PS00498">
    <property type="entry name" value="TYROSINASE_2"/>
    <property type="match status" value="1"/>
</dbReference>
<keyword evidence="6" id="KW-0186">Copper</keyword>
<comment type="catalytic activity">
    <reaction evidence="10">
        <text>L-tyrosine + O2 = L-dopaquinone + H2O</text>
        <dbReference type="Rhea" id="RHEA:18117"/>
        <dbReference type="ChEBI" id="CHEBI:15377"/>
        <dbReference type="ChEBI" id="CHEBI:15379"/>
        <dbReference type="ChEBI" id="CHEBI:57924"/>
        <dbReference type="ChEBI" id="CHEBI:58315"/>
        <dbReference type="EC" id="1.14.18.1"/>
    </reaction>
</comment>
<evidence type="ECO:0000256" key="9">
    <source>
        <dbReference type="ARBA" id="ARBA00048233"/>
    </source>
</evidence>
<dbReference type="Gene3D" id="1.10.1280.10">
    <property type="entry name" value="Di-copper center containing domain from catechol oxidase"/>
    <property type="match status" value="1"/>
</dbReference>
<dbReference type="Gene3D" id="2.60.120.200">
    <property type="match status" value="1"/>
</dbReference>
<organism evidence="14 15">
    <name type="scientific">Apiospora arundinis</name>
    <dbReference type="NCBI Taxonomy" id="335852"/>
    <lineage>
        <taxon>Eukaryota</taxon>
        <taxon>Fungi</taxon>
        <taxon>Dikarya</taxon>
        <taxon>Ascomycota</taxon>
        <taxon>Pezizomycotina</taxon>
        <taxon>Sordariomycetes</taxon>
        <taxon>Xylariomycetidae</taxon>
        <taxon>Amphisphaeriales</taxon>
        <taxon>Apiosporaceae</taxon>
        <taxon>Apiospora</taxon>
    </lineage>
</organism>
<gene>
    <name evidence="14" type="ORF">PGQ11_014925</name>
</gene>
<evidence type="ECO:0000256" key="11">
    <source>
        <dbReference type="SAM" id="MobiDB-lite"/>
    </source>
</evidence>
<evidence type="ECO:0000256" key="6">
    <source>
        <dbReference type="ARBA" id="ARBA00023008"/>
    </source>
</evidence>
<feature type="region of interest" description="Disordered" evidence="11">
    <location>
        <begin position="691"/>
        <end position="710"/>
    </location>
</feature>
<feature type="compositionally biased region" description="Low complexity" evidence="11">
    <location>
        <begin position="696"/>
        <end position="705"/>
    </location>
</feature>
<keyword evidence="8" id="KW-0470">Melanin biosynthesis</keyword>